<keyword evidence="3" id="KW-1185">Reference proteome</keyword>
<protein>
    <submittedName>
        <fullName evidence="2">Uncharacterized protein</fullName>
    </submittedName>
</protein>
<evidence type="ECO:0000313" key="3">
    <source>
        <dbReference type="Proteomes" id="UP000593880"/>
    </source>
</evidence>
<organism evidence="2 3">
    <name type="scientific">Bradyrhizobium guangdongense</name>
    <dbReference type="NCBI Taxonomy" id="1325090"/>
    <lineage>
        <taxon>Bacteria</taxon>
        <taxon>Pseudomonadati</taxon>
        <taxon>Pseudomonadota</taxon>
        <taxon>Alphaproteobacteria</taxon>
        <taxon>Hyphomicrobiales</taxon>
        <taxon>Nitrobacteraceae</taxon>
        <taxon>Bradyrhizobium</taxon>
    </lineage>
</organism>
<feature type="region of interest" description="Disordered" evidence="1">
    <location>
        <begin position="31"/>
        <end position="108"/>
    </location>
</feature>
<reference evidence="2 3" key="1">
    <citation type="submission" date="2018-06" db="EMBL/GenBank/DDBJ databases">
        <title>Comparative genomics of rhizobia nodulating Arachis hypogaea in China.</title>
        <authorList>
            <person name="Li Y."/>
        </authorList>
    </citation>
    <scope>NUCLEOTIDE SEQUENCE [LARGE SCALE GENOMIC DNA]</scope>
    <source>
        <strain evidence="2 3">CCBAU 51658</strain>
    </source>
</reference>
<proteinExistence type="predicted"/>
<dbReference type="EMBL" id="CP030057">
    <property type="protein sequence ID" value="QOZ59458.1"/>
    <property type="molecule type" value="Genomic_DNA"/>
</dbReference>
<dbReference type="Proteomes" id="UP000593880">
    <property type="component" value="Chromosome"/>
</dbReference>
<evidence type="ECO:0000256" key="1">
    <source>
        <dbReference type="SAM" id="MobiDB-lite"/>
    </source>
</evidence>
<name>A0ABX6UDS9_9BRAD</name>
<gene>
    <name evidence="2" type="ORF">XH86_12490</name>
</gene>
<feature type="region of interest" description="Disordered" evidence="1">
    <location>
        <begin position="1"/>
        <end position="20"/>
    </location>
</feature>
<evidence type="ECO:0000313" key="2">
    <source>
        <dbReference type="EMBL" id="QOZ59458.1"/>
    </source>
</evidence>
<accession>A0ABX6UDS9</accession>
<sequence length="108" mass="11878">MVLLPKHRSGNVPKWDGPAVLPPCQQAKLARGAKDKEHAMSRHNLVFGGSKDPNHDAVMRISSETPKQRTSSLSALKAKETRRGSATSNRHRRPVGCGRTKGLPEIHR</sequence>
<feature type="compositionally biased region" description="Polar residues" evidence="1">
    <location>
        <begin position="62"/>
        <end position="74"/>
    </location>
</feature>